<evidence type="ECO:0000313" key="1">
    <source>
        <dbReference type="Ensembl" id="ENSCCNP00000033113.1"/>
    </source>
</evidence>
<accession>A0A8C1A079</accession>
<dbReference type="Ensembl" id="ENSCCNT00000041545.1">
    <property type="protein sequence ID" value="ENSCCNP00000033113.1"/>
    <property type="gene ID" value="ENSCCNG00000031368.1"/>
</dbReference>
<dbReference type="AlphaFoldDB" id="A0A8C1A079"/>
<organism evidence="1">
    <name type="scientific">Castor canadensis</name>
    <name type="common">American beaver</name>
    <dbReference type="NCBI Taxonomy" id="51338"/>
    <lineage>
        <taxon>Eukaryota</taxon>
        <taxon>Metazoa</taxon>
        <taxon>Chordata</taxon>
        <taxon>Craniata</taxon>
        <taxon>Vertebrata</taxon>
        <taxon>Euteleostomi</taxon>
        <taxon>Mammalia</taxon>
        <taxon>Eutheria</taxon>
        <taxon>Euarchontoglires</taxon>
        <taxon>Glires</taxon>
        <taxon>Rodentia</taxon>
        <taxon>Castorimorpha</taxon>
        <taxon>Castoridae</taxon>
        <taxon>Castor</taxon>
    </lineage>
</organism>
<protein>
    <submittedName>
        <fullName evidence="1">Uncharacterized protein</fullName>
    </submittedName>
</protein>
<sequence>MRGSLMELENVTPHNIKQLKRLNQIIFPVHYNDKFYRMCLCQQNLKVPSGQIADTQQRPMNKLQMNFLVLVVTK</sequence>
<reference evidence="1" key="1">
    <citation type="submission" date="2023-09" db="UniProtKB">
        <authorList>
            <consortium name="Ensembl"/>
        </authorList>
    </citation>
    <scope>IDENTIFICATION</scope>
</reference>
<dbReference type="Gene3D" id="3.40.630.30">
    <property type="match status" value="1"/>
</dbReference>
<name>A0A8C1A079_CASCN</name>
<proteinExistence type="predicted"/>